<gene>
    <name evidence="2" type="ORF">SAMN05421854_101410</name>
</gene>
<evidence type="ECO:0000313" key="2">
    <source>
        <dbReference type="EMBL" id="SFO04238.1"/>
    </source>
</evidence>
<dbReference type="Proteomes" id="UP000199137">
    <property type="component" value="Unassembled WGS sequence"/>
</dbReference>
<protein>
    <recommendedName>
        <fullName evidence="4">DNA (cytosine-5-)-methyltransferase</fullName>
    </recommendedName>
</protein>
<evidence type="ECO:0000313" key="3">
    <source>
        <dbReference type="Proteomes" id="UP000199137"/>
    </source>
</evidence>
<feature type="compositionally biased region" description="Low complexity" evidence="1">
    <location>
        <begin position="118"/>
        <end position="153"/>
    </location>
</feature>
<dbReference type="AlphaFoldDB" id="A0A1I5DY95"/>
<dbReference type="RefSeq" id="WP_093572006.1">
    <property type="nucleotide sequence ID" value="NZ_FOWC01000001.1"/>
</dbReference>
<name>A0A1I5DY95_9PSEU</name>
<dbReference type="EMBL" id="FOWC01000001">
    <property type="protein sequence ID" value="SFO04238.1"/>
    <property type="molecule type" value="Genomic_DNA"/>
</dbReference>
<organism evidence="2 3">
    <name type="scientific">Amycolatopsis rubida</name>
    <dbReference type="NCBI Taxonomy" id="112413"/>
    <lineage>
        <taxon>Bacteria</taxon>
        <taxon>Bacillati</taxon>
        <taxon>Actinomycetota</taxon>
        <taxon>Actinomycetes</taxon>
        <taxon>Pseudonocardiales</taxon>
        <taxon>Pseudonocardiaceae</taxon>
        <taxon>Amycolatopsis</taxon>
    </lineage>
</organism>
<reference evidence="2 3" key="1">
    <citation type="submission" date="2016-10" db="EMBL/GenBank/DDBJ databases">
        <authorList>
            <person name="de Groot N.N."/>
        </authorList>
    </citation>
    <scope>NUCLEOTIDE SEQUENCE [LARGE SCALE GENOMIC DNA]</scope>
    <source>
        <strain evidence="2 3">DSM 44637</strain>
    </source>
</reference>
<feature type="compositionally biased region" description="Basic residues" evidence="1">
    <location>
        <begin position="154"/>
        <end position="164"/>
    </location>
</feature>
<dbReference type="STRING" id="112413.SAMN05421854_101410"/>
<accession>A0A1I5DY95</accession>
<evidence type="ECO:0008006" key="4">
    <source>
        <dbReference type="Google" id="ProtNLM"/>
    </source>
</evidence>
<sequence>MTVATARAPRAHRAARGEPGPVAWGEYAAAVHRWELITGRGAPYPTQPGRHGRPVLAPPFVEWLMGLPPGWVTAEFLDLPRTAQLRALGNGVMPQQAAHALRLLLDDLTHLHRPPCHPSASATRDTTTRASRPAAARGGSTRPSGAVRASTAARARRSGTRSRR</sequence>
<proteinExistence type="predicted"/>
<feature type="region of interest" description="Disordered" evidence="1">
    <location>
        <begin position="114"/>
        <end position="164"/>
    </location>
</feature>
<dbReference type="OrthoDB" id="9813719at2"/>
<evidence type="ECO:0000256" key="1">
    <source>
        <dbReference type="SAM" id="MobiDB-lite"/>
    </source>
</evidence>